<accession>A0A3R6B850</accession>
<organism evidence="1 2">
    <name type="scientific">Parabacteroides merdae</name>
    <dbReference type="NCBI Taxonomy" id="46503"/>
    <lineage>
        <taxon>Bacteria</taxon>
        <taxon>Pseudomonadati</taxon>
        <taxon>Bacteroidota</taxon>
        <taxon>Bacteroidia</taxon>
        <taxon>Bacteroidales</taxon>
        <taxon>Tannerellaceae</taxon>
        <taxon>Parabacteroides</taxon>
    </lineage>
</organism>
<dbReference type="RefSeq" id="WP_122203747.1">
    <property type="nucleotide sequence ID" value="NZ_JBQKCZ010000005.1"/>
</dbReference>
<reference evidence="1 2" key="1">
    <citation type="submission" date="2018-08" db="EMBL/GenBank/DDBJ databases">
        <title>A genome reference for cultivated species of the human gut microbiota.</title>
        <authorList>
            <person name="Zou Y."/>
            <person name="Xue W."/>
            <person name="Luo G."/>
        </authorList>
    </citation>
    <scope>NUCLEOTIDE SEQUENCE [LARGE SCALE GENOMIC DNA]</scope>
    <source>
        <strain evidence="1 2">AM34-17</strain>
    </source>
</reference>
<dbReference type="Proteomes" id="UP000286260">
    <property type="component" value="Unassembled WGS sequence"/>
</dbReference>
<dbReference type="AlphaFoldDB" id="A0A3R6B850"/>
<comment type="caution">
    <text evidence="1">The sequence shown here is derived from an EMBL/GenBank/DDBJ whole genome shotgun (WGS) entry which is preliminary data.</text>
</comment>
<evidence type="ECO:0000313" key="2">
    <source>
        <dbReference type="Proteomes" id="UP000286260"/>
    </source>
</evidence>
<dbReference type="EMBL" id="QSII01000001">
    <property type="protein sequence ID" value="RHC89979.1"/>
    <property type="molecule type" value="Genomic_DNA"/>
</dbReference>
<proteinExistence type="predicted"/>
<evidence type="ECO:0000313" key="1">
    <source>
        <dbReference type="EMBL" id="RHC89979.1"/>
    </source>
</evidence>
<sequence length="484" mass="56016">MVYFSDIFNVDESILESYGAMNISLLNDIPLFIDPFLLYASEKPEYRQLHENILDYLSFLRDKASGFISSEKIKRWYTFPEVKQNWLGYSESGNGGLGLGKDFGQSMSKAIQGVFPDLKNEKITETSHLEKLSLFKVGVGRDNISDFTCNLIKKYLLEYTQTFAMQYLSLEQCKNIAVSKVYFDYKYENWMSQKYILPYFNGDYVILTPKDLLTKDETWINASEMRHRLLDITSSLPNDELRDQINDIYLKQLTKKKITNKLMNEAAANTIARFPILMDYYIKIKEEEKENAKNVSKEVVLSVDEVFIRNVQTLIQILKINTQFYDESAIGSYDASRARVMYLKDFIENKDGYKLFYHKGKPIKREKDLQLLFKLTWFATIFDVNAEVNNGRGPVDFKISKGDLDKTLVEFKLASNSKLKQNIANQVQVYEAANNTNQSMKVILYFNEIEYKKVLNVLDELGLSSDENIILIDACNNKISASNV</sequence>
<name>A0A3R6B850_9BACT</name>
<protein>
    <submittedName>
        <fullName evidence="1">Uncharacterized protein</fullName>
    </submittedName>
</protein>
<gene>
    <name evidence="1" type="ORF">DW828_00070</name>
</gene>